<dbReference type="AlphaFoldDB" id="A0AAD8K730"/>
<organism evidence="2 3">
    <name type="scientific">Tagetes erecta</name>
    <name type="common">African marigold</name>
    <dbReference type="NCBI Taxonomy" id="13708"/>
    <lineage>
        <taxon>Eukaryota</taxon>
        <taxon>Viridiplantae</taxon>
        <taxon>Streptophyta</taxon>
        <taxon>Embryophyta</taxon>
        <taxon>Tracheophyta</taxon>
        <taxon>Spermatophyta</taxon>
        <taxon>Magnoliopsida</taxon>
        <taxon>eudicotyledons</taxon>
        <taxon>Gunneridae</taxon>
        <taxon>Pentapetalae</taxon>
        <taxon>asterids</taxon>
        <taxon>campanulids</taxon>
        <taxon>Asterales</taxon>
        <taxon>Asteraceae</taxon>
        <taxon>Asteroideae</taxon>
        <taxon>Heliantheae alliance</taxon>
        <taxon>Tageteae</taxon>
        <taxon>Tagetes</taxon>
    </lineage>
</organism>
<evidence type="ECO:0000313" key="2">
    <source>
        <dbReference type="EMBL" id="KAK1415691.1"/>
    </source>
</evidence>
<proteinExistence type="predicted"/>
<gene>
    <name evidence="2" type="ORF">QVD17_31476</name>
</gene>
<keyword evidence="3" id="KW-1185">Reference proteome</keyword>
<name>A0AAD8K730_TARER</name>
<evidence type="ECO:0000313" key="3">
    <source>
        <dbReference type="Proteomes" id="UP001229421"/>
    </source>
</evidence>
<dbReference type="EMBL" id="JAUHHV010000008">
    <property type="protein sequence ID" value="KAK1415691.1"/>
    <property type="molecule type" value="Genomic_DNA"/>
</dbReference>
<feature type="region of interest" description="Disordered" evidence="1">
    <location>
        <begin position="29"/>
        <end position="55"/>
    </location>
</feature>
<accession>A0AAD8K730</accession>
<dbReference type="Proteomes" id="UP001229421">
    <property type="component" value="Unassembled WGS sequence"/>
</dbReference>
<reference evidence="2" key="1">
    <citation type="journal article" date="2023" name="bioRxiv">
        <title>Improved chromosome-level genome assembly for marigold (Tagetes erecta).</title>
        <authorList>
            <person name="Jiang F."/>
            <person name="Yuan L."/>
            <person name="Wang S."/>
            <person name="Wang H."/>
            <person name="Xu D."/>
            <person name="Wang A."/>
            <person name="Fan W."/>
        </authorList>
    </citation>
    <scope>NUCLEOTIDE SEQUENCE</scope>
    <source>
        <strain evidence="2">WSJ</strain>
        <tissue evidence="2">Leaf</tissue>
    </source>
</reference>
<comment type="caution">
    <text evidence="2">The sequence shown here is derived from an EMBL/GenBank/DDBJ whole genome shotgun (WGS) entry which is preliminary data.</text>
</comment>
<evidence type="ECO:0000256" key="1">
    <source>
        <dbReference type="SAM" id="MobiDB-lite"/>
    </source>
</evidence>
<sequence>MRKCKSYVQKSFFVSSQLRNNTNFVTLTTPPVQGNIPPQTSSFHQSTNKHTSSSPRVFITPHLQTHLHLTLQDPIGLLEPSFTNTTTN</sequence>
<protein>
    <submittedName>
        <fullName evidence="2">Uncharacterized protein</fullName>
    </submittedName>
</protein>